<sequence>MIAIYCWLVIVLGTSGTALVNDNDSNKLQNAKTIIVIADKLIDSHDHTTECVGEMMCLLAALPESKWNQRLNNPLGLLTKIATDNGQDHDSLLYAEARKLLADYPNIGHVLNGATNGHSVKASDVCESMYSKCPYEPKDLLETVNDLGDITTLLSKNVFGKVIADALEFNNTQVGTNNRQKRSCDHKALKDSCTTLGVTCGVVTAGCAIFGIFTFGLCLGACAGPAGGLCEAAFVGCTVADAACT</sequence>
<comment type="caution">
    <text evidence="2">The sequence shown here is derived from an EMBL/GenBank/DDBJ whole genome shotgun (WGS) entry which is preliminary data.</text>
</comment>
<accession>A0A8B6GEV7</accession>
<proteinExistence type="predicted"/>
<protein>
    <submittedName>
        <fullName evidence="2">Uncharacterized protein</fullName>
    </submittedName>
</protein>
<gene>
    <name evidence="2" type="ORF">MGAL_10B051889</name>
</gene>
<feature type="signal peptide" evidence="1">
    <location>
        <begin position="1"/>
        <end position="18"/>
    </location>
</feature>
<feature type="non-terminal residue" evidence="2">
    <location>
        <position position="245"/>
    </location>
</feature>
<organism evidence="2 3">
    <name type="scientific">Mytilus galloprovincialis</name>
    <name type="common">Mediterranean mussel</name>
    <dbReference type="NCBI Taxonomy" id="29158"/>
    <lineage>
        <taxon>Eukaryota</taxon>
        <taxon>Metazoa</taxon>
        <taxon>Spiralia</taxon>
        <taxon>Lophotrochozoa</taxon>
        <taxon>Mollusca</taxon>
        <taxon>Bivalvia</taxon>
        <taxon>Autobranchia</taxon>
        <taxon>Pteriomorphia</taxon>
        <taxon>Mytilida</taxon>
        <taxon>Mytiloidea</taxon>
        <taxon>Mytilidae</taxon>
        <taxon>Mytilinae</taxon>
        <taxon>Mytilus</taxon>
    </lineage>
</organism>
<evidence type="ECO:0000256" key="1">
    <source>
        <dbReference type="SAM" id="SignalP"/>
    </source>
</evidence>
<keyword evidence="1" id="KW-0732">Signal</keyword>
<dbReference type="Proteomes" id="UP000596742">
    <property type="component" value="Unassembled WGS sequence"/>
</dbReference>
<reference evidence="2" key="1">
    <citation type="submission" date="2018-11" db="EMBL/GenBank/DDBJ databases">
        <authorList>
            <person name="Alioto T."/>
            <person name="Alioto T."/>
        </authorList>
    </citation>
    <scope>NUCLEOTIDE SEQUENCE</scope>
</reference>
<keyword evidence="3" id="KW-1185">Reference proteome</keyword>
<evidence type="ECO:0000313" key="2">
    <source>
        <dbReference type="EMBL" id="VDI62994.1"/>
    </source>
</evidence>
<evidence type="ECO:0000313" key="3">
    <source>
        <dbReference type="Proteomes" id="UP000596742"/>
    </source>
</evidence>
<dbReference type="AlphaFoldDB" id="A0A8B6GEV7"/>
<dbReference type="EMBL" id="UYJE01008327">
    <property type="protein sequence ID" value="VDI62994.1"/>
    <property type="molecule type" value="Genomic_DNA"/>
</dbReference>
<feature type="chain" id="PRO_5032438956" evidence="1">
    <location>
        <begin position="19"/>
        <end position="245"/>
    </location>
</feature>
<name>A0A8B6GEV7_MYTGA</name>